<proteinExistence type="predicted"/>
<comment type="caution">
    <text evidence="1">The sequence shown here is derived from an EMBL/GenBank/DDBJ whole genome shotgun (WGS) entry which is preliminary data.</text>
</comment>
<dbReference type="InterPro" id="IPR011990">
    <property type="entry name" value="TPR-like_helical_dom_sf"/>
</dbReference>
<evidence type="ECO:0000313" key="2">
    <source>
        <dbReference type="Proteomes" id="UP000252733"/>
    </source>
</evidence>
<dbReference type="OrthoDB" id="979378at2"/>
<dbReference type="Proteomes" id="UP000252733">
    <property type="component" value="Unassembled WGS sequence"/>
</dbReference>
<dbReference type="Gene3D" id="1.25.40.10">
    <property type="entry name" value="Tetratricopeptide repeat domain"/>
    <property type="match status" value="1"/>
</dbReference>
<evidence type="ECO:0008006" key="3">
    <source>
        <dbReference type="Google" id="ProtNLM"/>
    </source>
</evidence>
<protein>
    <recommendedName>
        <fullName evidence="3">Tetratricopeptide repeat protein</fullName>
    </recommendedName>
</protein>
<keyword evidence="2" id="KW-1185">Reference proteome</keyword>
<organism evidence="1 2">
    <name type="scientific">Marinilabilia salmonicolor</name>
    <dbReference type="NCBI Taxonomy" id="989"/>
    <lineage>
        <taxon>Bacteria</taxon>
        <taxon>Pseudomonadati</taxon>
        <taxon>Bacteroidota</taxon>
        <taxon>Bacteroidia</taxon>
        <taxon>Marinilabiliales</taxon>
        <taxon>Marinilabiliaceae</taxon>
        <taxon>Marinilabilia</taxon>
    </lineage>
</organism>
<evidence type="ECO:0000313" key="1">
    <source>
        <dbReference type="EMBL" id="RCW30397.1"/>
    </source>
</evidence>
<gene>
    <name evidence="1" type="ORF">DFO77_12247</name>
</gene>
<reference evidence="1 2" key="1">
    <citation type="submission" date="2018-07" db="EMBL/GenBank/DDBJ databases">
        <title>Freshwater and sediment microbial communities from various areas in North America, analyzing microbe dynamics in response to fracking.</title>
        <authorList>
            <person name="Lamendella R."/>
        </authorList>
    </citation>
    <scope>NUCLEOTIDE SEQUENCE [LARGE SCALE GENOMIC DNA]</scope>
    <source>
        <strain evidence="1 2">160A</strain>
    </source>
</reference>
<dbReference type="SUPFAM" id="SSF48452">
    <property type="entry name" value="TPR-like"/>
    <property type="match status" value="1"/>
</dbReference>
<accession>A0A2T0XPL4</accession>
<dbReference type="EMBL" id="QPIZ01000022">
    <property type="protein sequence ID" value="RCW30397.1"/>
    <property type="molecule type" value="Genomic_DNA"/>
</dbReference>
<dbReference type="PROSITE" id="PS51257">
    <property type="entry name" value="PROKAR_LIPOPROTEIN"/>
    <property type="match status" value="1"/>
</dbReference>
<dbReference type="RefSeq" id="WP_106152258.1">
    <property type="nucleotide sequence ID" value="NZ_PVTS01000004.1"/>
</dbReference>
<dbReference type="AlphaFoldDB" id="A0A2T0XPL4"/>
<name>A0A2T0XPL4_9BACT</name>
<sequence length="467" mass="53799">MTGKYSIKSPLILSIIFALLISGCASKRFMNKALELENAGLVTEAADLYLRSLQANDDNIDSKLGLKRTGQMVIDRKSDEFQSFYRSNQYKEAVYTFLDINNFRSQASRYGINLGVPQSTFSRYNEAKEIYLDKQYNKGIDALNAENFTNAFSLLDEVLKIDPNFRDASQHWVTARYEPVYRDGINLLRSGKNRTAYYAFDEILRSQGTYRNASSLRNEAREKALMKIGILPFNGLDLSKREIAQELRTYLTSDISRQNSPFFEIVESPILSQTDITEAIIRGVLTKNQDKILELPSDIDAILSGKINEYASLTTPLQKTRRKAWLRETTTITKEDGTKEKVTEYHKVYYYEYLRTSVFKMSISYSLRSMTNNTVILSDVIHKNLEDRVLFAEFDGNYENLIPGTWYSATRDSDRDKIYDDRNSVNELHSLFENHQKITSSRELRERGLAEISGQIAHHLVSYNPER</sequence>